<dbReference type="InterPro" id="IPR001563">
    <property type="entry name" value="Peptidase_S10"/>
</dbReference>
<dbReference type="GO" id="GO:0006508">
    <property type="term" value="P:proteolysis"/>
    <property type="evidence" value="ECO:0007669"/>
    <property type="project" value="UniProtKB-KW"/>
</dbReference>
<keyword evidence="3" id="KW-1015">Disulfide bond</keyword>
<dbReference type="InterPro" id="IPR029058">
    <property type="entry name" value="AB_hydrolase_fold"/>
</dbReference>
<dbReference type="Pfam" id="PF00450">
    <property type="entry name" value="Peptidase_S10"/>
    <property type="match status" value="1"/>
</dbReference>
<evidence type="ECO:0000313" key="6">
    <source>
        <dbReference type="EMBL" id="KAH7332046.1"/>
    </source>
</evidence>
<name>A0A8T2SFW7_CERRI</name>
<dbReference type="Gene3D" id="3.40.50.11320">
    <property type="match status" value="1"/>
</dbReference>
<protein>
    <recommendedName>
        <fullName evidence="5">Carboxypeptidase</fullName>
        <ecNumber evidence="5">3.4.16.-</ecNumber>
    </recommendedName>
</protein>
<dbReference type="PROSITE" id="PS00131">
    <property type="entry name" value="CARBOXYPEPT_SER_SER"/>
    <property type="match status" value="1"/>
</dbReference>
<keyword evidence="2 5" id="KW-0732">Signal</keyword>
<sequence>MASCPRMIIIFNILIWMAEYDWRSTVAAPQAHLITALPGQPSVRFKQYGGFINVDPANDRHLFYYFVEADVASPLLLPLTLWLNGGPGCSSLGGGAFTELGPFHPNNRGDGLISNLYSWNKVSNMLFLESPSGVGFSYASLNDTEGSSDDSKTANQNLAFLLNWLQEYPEYQASKLFLTGESYAGHYIPQLSDLIFKYNQNPTHGFSLNLQGIAIGNPLLNYGLDTNATYSFLWSHGVISDKTFEGIKSSCDFSNGYPSSKTDIRIGHNLHAHDVSNLTEMMDMGCSGFLRKSQMETGRINIFDVTLDVCKPSMMKQQLMLQKMVPRTTKSESVDVCTDDEVVMYLNRQSVQHGLHANTSELPRRWNACSTIDYVFQDQLQDMLPLLAELLLKGLKIWIYSGDQDSVVPLTGTRTQINMLADKLGLSSTVAYSPWYAHGQVGGWTCAFQNLTYATVRGAAHMVPYSQPLRALVLFEAFMQGTQLPSS</sequence>
<gene>
    <name evidence="6" type="ORF">KP509_20G065500</name>
</gene>
<reference evidence="6" key="1">
    <citation type="submission" date="2021-08" db="EMBL/GenBank/DDBJ databases">
        <title>WGS assembly of Ceratopteris richardii.</title>
        <authorList>
            <person name="Marchant D.B."/>
            <person name="Chen G."/>
            <person name="Jenkins J."/>
            <person name="Shu S."/>
            <person name="Leebens-Mack J."/>
            <person name="Grimwood J."/>
            <person name="Schmutz J."/>
            <person name="Soltis P."/>
            <person name="Soltis D."/>
            <person name="Chen Z.-H."/>
        </authorList>
    </citation>
    <scope>NUCLEOTIDE SEQUENCE</scope>
    <source>
        <strain evidence="6">Whitten #5841</strain>
        <tissue evidence="6">Leaf</tissue>
    </source>
</reference>
<dbReference type="OrthoDB" id="443318at2759"/>
<dbReference type="FunFam" id="3.40.50.1820:FF:000211">
    <property type="entry name" value="Carboxypeptidase"/>
    <property type="match status" value="1"/>
</dbReference>
<keyword evidence="7" id="KW-1185">Reference proteome</keyword>
<keyword evidence="5" id="KW-0378">Hydrolase</keyword>
<dbReference type="PANTHER" id="PTHR11802:SF20">
    <property type="entry name" value="SERINE CARBOXYPEPTIDASE-LIKE 41-RELATED"/>
    <property type="match status" value="1"/>
</dbReference>
<dbReference type="GO" id="GO:0004185">
    <property type="term" value="F:serine-type carboxypeptidase activity"/>
    <property type="evidence" value="ECO:0007669"/>
    <property type="project" value="UniProtKB-UniRule"/>
</dbReference>
<evidence type="ECO:0000256" key="3">
    <source>
        <dbReference type="ARBA" id="ARBA00023157"/>
    </source>
</evidence>
<keyword evidence="4" id="KW-0325">Glycoprotein</keyword>
<dbReference type="PANTHER" id="PTHR11802">
    <property type="entry name" value="SERINE PROTEASE FAMILY S10 SERINE CARBOXYPEPTIDASE"/>
    <property type="match status" value="1"/>
</dbReference>
<dbReference type="SUPFAM" id="SSF53474">
    <property type="entry name" value="alpha/beta-Hydrolases"/>
    <property type="match status" value="1"/>
</dbReference>
<dbReference type="FunFam" id="3.40.50.11320:FF:000002">
    <property type="entry name" value="Carboxypeptidase"/>
    <property type="match status" value="1"/>
</dbReference>
<dbReference type="OMA" id="ATYFFLW"/>
<evidence type="ECO:0000256" key="4">
    <source>
        <dbReference type="ARBA" id="ARBA00023180"/>
    </source>
</evidence>
<organism evidence="6 7">
    <name type="scientific">Ceratopteris richardii</name>
    <name type="common">Triangle waterfern</name>
    <dbReference type="NCBI Taxonomy" id="49495"/>
    <lineage>
        <taxon>Eukaryota</taxon>
        <taxon>Viridiplantae</taxon>
        <taxon>Streptophyta</taxon>
        <taxon>Embryophyta</taxon>
        <taxon>Tracheophyta</taxon>
        <taxon>Polypodiopsida</taxon>
        <taxon>Polypodiidae</taxon>
        <taxon>Polypodiales</taxon>
        <taxon>Pteridineae</taxon>
        <taxon>Pteridaceae</taxon>
        <taxon>Parkerioideae</taxon>
        <taxon>Ceratopteris</taxon>
    </lineage>
</organism>
<keyword evidence="5" id="KW-0645">Protease</keyword>
<comment type="similarity">
    <text evidence="1 5">Belongs to the peptidase S10 family.</text>
</comment>
<dbReference type="AlphaFoldDB" id="A0A8T2SFW7"/>
<feature type="signal peptide" evidence="5">
    <location>
        <begin position="1"/>
        <end position="20"/>
    </location>
</feature>
<evidence type="ECO:0000313" key="7">
    <source>
        <dbReference type="Proteomes" id="UP000825935"/>
    </source>
</evidence>
<comment type="caution">
    <text evidence="6">The sequence shown here is derived from an EMBL/GenBank/DDBJ whole genome shotgun (WGS) entry which is preliminary data.</text>
</comment>
<evidence type="ECO:0000256" key="1">
    <source>
        <dbReference type="ARBA" id="ARBA00009431"/>
    </source>
</evidence>
<evidence type="ECO:0000256" key="2">
    <source>
        <dbReference type="ARBA" id="ARBA00022729"/>
    </source>
</evidence>
<dbReference type="Gene3D" id="3.40.50.1820">
    <property type="entry name" value="alpha/beta hydrolase"/>
    <property type="match status" value="1"/>
</dbReference>
<dbReference type="Proteomes" id="UP000825935">
    <property type="component" value="Chromosome 20"/>
</dbReference>
<feature type="chain" id="PRO_5035965841" description="Carboxypeptidase" evidence="5">
    <location>
        <begin position="21"/>
        <end position="487"/>
    </location>
</feature>
<dbReference type="Gene3D" id="6.10.250.940">
    <property type="match status" value="1"/>
</dbReference>
<accession>A0A8T2SFW7</accession>
<dbReference type="PRINTS" id="PR00724">
    <property type="entry name" value="CRBOXYPTASEC"/>
</dbReference>
<keyword evidence="5" id="KW-0121">Carboxypeptidase</keyword>
<dbReference type="InterPro" id="IPR018202">
    <property type="entry name" value="Ser_caboxypep_ser_AS"/>
</dbReference>
<proteinExistence type="inferred from homology"/>
<dbReference type="EMBL" id="CM035425">
    <property type="protein sequence ID" value="KAH7332046.1"/>
    <property type="molecule type" value="Genomic_DNA"/>
</dbReference>
<dbReference type="EC" id="3.4.16.-" evidence="5"/>
<evidence type="ECO:0000256" key="5">
    <source>
        <dbReference type="RuleBase" id="RU361156"/>
    </source>
</evidence>